<keyword evidence="3" id="KW-1185">Reference proteome</keyword>
<dbReference type="Gramene" id="OB05G28530.1">
    <property type="protein sequence ID" value="OB05G28530.1"/>
    <property type="gene ID" value="OB05G28530"/>
</dbReference>
<dbReference type="EnsemblPlants" id="OB05G28530.1">
    <property type="protein sequence ID" value="OB05G28530.1"/>
    <property type="gene ID" value="OB05G28530"/>
</dbReference>
<evidence type="ECO:0000256" key="1">
    <source>
        <dbReference type="SAM" id="Phobius"/>
    </source>
</evidence>
<keyword evidence="1" id="KW-0812">Transmembrane</keyword>
<reference evidence="2" key="2">
    <citation type="submission" date="2013-04" db="UniProtKB">
        <authorList>
            <consortium name="EnsemblPlants"/>
        </authorList>
    </citation>
    <scope>IDENTIFICATION</scope>
</reference>
<dbReference type="AlphaFoldDB" id="J3M8C9"/>
<dbReference type="HOGENOM" id="CLU_1818835_0_0_1"/>
<feature type="transmembrane region" description="Helical" evidence="1">
    <location>
        <begin position="40"/>
        <end position="60"/>
    </location>
</feature>
<name>J3M8C9_ORYBR</name>
<reference evidence="2" key="1">
    <citation type="journal article" date="2013" name="Nat. Commun.">
        <title>Whole-genome sequencing of Oryza brachyantha reveals mechanisms underlying Oryza genome evolution.</title>
        <authorList>
            <person name="Chen J."/>
            <person name="Huang Q."/>
            <person name="Gao D."/>
            <person name="Wang J."/>
            <person name="Lang Y."/>
            <person name="Liu T."/>
            <person name="Li B."/>
            <person name="Bai Z."/>
            <person name="Luis Goicoechea J."/>
            <person name="Liang C."/>
            <person name="Chen C."/>
            <person name="Zhang W."/>
            <person name="Sun S."/>
            <person name="Liao Y."/>
            <person name="Zhang X."/>
            <person name="Yang L."/>
            <person name="Song C."/>
            <person name="Wang M."/>
            <person name="Shi J."/>
            <person name="Liu G."/>
            <person name="Liu J."/>
            <person name="Zhou H."/>
            <person name="Zhou W."/>
            <person name="Yu Q."/>
            <person name="An N."/>
            <person name="Chen Y."/>
            <person name="Cai Q."/>
            <person name="Wang B."/>
            <person name="Liu B."/>
            <person name="Min J."/>
            <person name="Huang Y."/>
            <person name="Wu H."/>
            <person name="Li Z."/>
            <person name="Zhang Y."/>
            <person name="Yin Y."/>
            <person name="Song W."/>
            <person name="Jiang J."/>
            <person name="Jackson S.A."/>
            <person name="Wing R.A."/>
            <person name="Wang J."/>
            <person name="Chen M."/>
        </authorList>
    </citation>
    <scope>NUCLEOTIDE SEQUENCE [LARGE SCALE GENOMIC DNA]</scope>
    <source>
        <strain evidence="2">cv. IRGC 101232</strain>
    </source>
</reference>
<proteinExistence type="predicted"/>
<accession>J3M8C9</accession>
<keyword evidence="1" id="KW-1133">Transmembrane helix</keyword>
<organism evidence="2">
    <name type="scientific">Oryza brachyantha</name>
    <name type="common">malo sina</name>
    <dbReference type="NCBI Taxonomy" id="4533"/>
    <lineage>
        <taxon>Eukaryota</taxon>
        <taxon>Viridiplantae</taxon>
        <taxon>Streptophyta</taxon>
        <taxon>Embryophyta</taxon>
        <taxon>Tracheophyta</taxon>
        <taxon>Spermatophyta</taxon>
        <taxon>Magnoliopsida</taxon>
        <taxon>Liliopsida</taxon>
        <taxon>Poales</taxon>
        <taxon>Poaceae</taxon>
        <taxon>BOP clade</taxon>
        <taxon>Oryzoideae</taxon>
        <taxon>Oryzeae</taxon>
        <taxon>Oryzinae</taxon>
        <taxon>Oryza</taxon>
    </lineage>
</organism>
<evidence type="ECO:0000313" key="3">
    <source>
        <dbReference type="Proteomes" id="UP000006038"/>
    </source>
</evidence>
<evidence type="ECO:0000313" key="2">
    <source>
        <dbReference type="EnsemblPlants" id="OB05G28530.1"/>
    </source>
</evidence>
<protein>
    <submittedName>
        <fullName evidence="2">Uncharacterized protein</fullName>
    </submittedName>
</protein>
<keyword evidence="1" id="KW-0472">Membrane</keyword>
<dbReference type="Proteomes" id="UP000006038">
    <property type="component" value="Chromosome 5"/>
</dbReference>
<sequence>MSFRAAIGSLLARGMRFSPRRILRLRAQADPSLTRRDLAIVGGGASVATAALLGFATFVCSNKKYTLGPLAPFEVEEFGKEARFEGWAQRRPGIPCIRNGEIEILEPRHLDTSPGTYIFNGGVTDDEAKNRELAAKRAGGKP</sequence>